<sequence>MNFLTKKLVPKKKQALTGSSDSLGRGPEMAISVLVFTVIGLVVDRTVGTTPLFTIGLVVFSVIGNFARLYYTYGTHIEALAEQRLQGTTSHQTERVAK</sequence>
<organism evidence="3">
    <name type="scientific">freshwater metagenome</name>
    <dbReference type="NCBI Taxonomy" id="449393"/>
    <lineage>
        <taxon>unclassified sequences</taxon>
        <taxon>metagenomes</taxon>
        <taxon>ecological metagenomes</taxon>
    </lineage>
</organism>
<keyword evidence="1" id="KW-0812">Transmembrane</keyword>
<keyword evidence="1" id="KW-0472">Membrane</keyword>
<evidence type="ECO:0000313" key="2">
    <source>
        <dbReference type="EMBL" id="CAB4905913.1"/>
    </source>
</evidence>
<evidence type="ECO:0000313" key="3">
    <source>
        <dbReference type="EMBL" id="CAB4964095.1"/>
    </source>
</evidence>
<dbReference type="EMBL" id="CAFBMJ010000070">
    <property type="protein sequence ID" value="CAB4905913.1"/>
    <property type="molecule type" value="Genomic_DNA"/>
</dbReference>
<evidence type="ECO:0000256" key="1">
    <source>
        <dbReference type="SAM" id="Phobius"/>
    </source>
</evidence>
<protein>
    <submittedName>
        <fullName evidence="3">Unannotated protein</fullName>
    </submittedName>
</protein>
<feature type="transmembrane region" description="Helical" evidence="1">
    <location>
        <begin position="53"/>
        <end position="71"/>
    </location>
</feature>
<dbReference type="AlphaFoldDB" id="A0A6J7L8B6"/>
<keyword evidence="1" id="KW-1133">Transmembrane helix</keyword>
<proteinExistence type="predicted"/>
<reference evidence="3" key="1">
    <citation type="submission" date="2020-05" db="EMBL/GenBank/DDBJ databases">
        <authorList>
            <person name="Chiriac C."/>
            <person name="Salcher M."/>
            <person name="Ghai R."/>
            <person name="Kavagutti S V."/>
        </authorList>
    </citation>
    <scope>NUCLEOTIDE SEQUENCE</scope>
</reference>
<accession>A0A6J7L8B6</accession>
<feature type="transmembrane region" description="Helical" evidence="1">
    <location>
        <begin position="29"/>
        <end position="47"/>
    </location>
</feature>
<name>A0A6J7L8B6_9ZZZZ</name>
<gene>
    <name evidence="2" type="ORF">UFOPK3573_00913</name>
    <name evidence="3" type="ORF">UFOPK3879_00864</name>
</gene>
<dbReference type="EMBL" id="CAFBNR010000037">
    <property type="protein sequence ID" value="CAB4964095.1"/>
    <property type="molecule type" value="Genomic_DNA"/>
</dbReference>
<dbReference type="Pfam" id="PF09527">
    <property type="entry name" value="ATPase_gene1"/>
    <property type="match status" value="1"/>
</dbReference>
<dbReference type="InterPro" id="IPR032820">
    <property type="entry name" value="ATPase_put"/>
</dbReference>